<feature type="domain" description="Protein kinase" evidence="1">
    <location>
        <begin position="1"/>
        <end position="210"/>
    </location>
</feature>
<evidence type="ECO:0000259" key="1">
    <source>
        <dbReference type="PROSITE" id="PS50011"/>
    </source>
</evidence>
<dbReference type="InterPro" id="IPR011009">
    <property type="entry name" value="Kinase-like_dom_sf"/>
</dbReference>
<dbReference type="InterPro" id="IPR000719">
    <property type="entry name" value="Prot_kinase_dom"/>
</dbReference>
<dbReference type="InParanoid" id="A0A7E5W862"/>
<dbReference type="Pfam" id="PF00069">
    <property type="entry name" value="Pkinase"/>
    <property type="match status" value="1"/>
</dbReference>
<protein>
    <submittedName>
        <fullName evidence="3">Calcium/calmodulin-dependent protein kinase cmkA-like</fullName>
    </submittedName>
</protein>
<dbReference type="KEGG" id="tnl:113500178"/>
<dbReference type="GO" id="GO:0005524">
    <property type="term" value="F:ATP binding"/>
    <property type="evidence" value="ECO:0007669"/>
    <property type="project" value="InterPro"/>
</dbReference>
<dbReference type="PROSITE" id="PS00108">
    <property type="entry name" value="PROTEIN_KINASE_ST"/>
    <property type="match status" value="1"/>
</dbReference>
<dbReference type="PANTHER" id="PTHR24347">
    <property type="entry name" value="SERINE/THREONINE-PROTEIN KINASE"/>
    <property type="match status" value="1"/>
</dbReference>
<organism evidence="2 3">
    <name type="scientific">Trichoplusia ni</name>
    <name type="common">Cabbage looper</name>
    <dbReference type="NCBI Taxonomy" id="7111"/>
    <lineage>
        <taxon>Eukaryota</taxon>
        <taxon>Metazoa</taxon>
        <taxon>Ecdysozoa</taxon>
        <taxon>Arthropoda</taxon>
        <taxon>Hexapoda</taxon>
        <taxon>Insecta</taxon>
        <taxon>Pterygota</taxon>
        <taxon>Neoptera</taxon>
        <taxon>Endopterygota</taxon>
        <taxon>Lepidoptera</taxon>
        <taxon>Glossata</taxon>
        <taxon>Ditrysia</taxon>
        <taxon>Noctuoidea</taxon>
        <taxon>Noctuidae</taxon>
        <taxon>Plusiinae</taxon>
        <taxon>Trichoplusia</taxon>
    </lineage>
</organism>
<dbReference type="PROSITE" id="PS50011">
    <property type="entry name" value="PROTEIN_KINASE_DOM"/>
    <property type="match status" value="1"/>
</dbReference>
<dbReference type="GO" id="GO:0004672">
    <property type="term" value="F:protein kinase activity"/>
    <property type="evidence" value="ECO:0007669"/>
    <property type="project" value="InterPro"/>
</dbReference>
<gene>
    <name evidence="3" type="primary">LOC113500178</name>
</gene>
<reference evidence="3" key="1">
    <citation type="submission" date="2025-08" db="UniProtKB">
        <authorList>
            <consortium name="RefSeq"/>
        </authorList>
    </citation>
    <scope>IDENTIFICATION</scope>
</reference>
<accession>A0A7E5W862</accession>
<dbReference type="OrthoDB" id="10260894at2759"/>
<dbReference type="Gene3D" id="1.10.510.10">
    <property type="entry name" value="Transferase(Phosphotransferase) domain 1"/>
    <property type="match status" value="1"/>
</dbReference>
<sequence length="268" mass="31092">MSKDQAHNEFLAFKSVNHPGIVTVIDIFSSKDMVILIEEYLSGGNLLSRINQTEHLGEVEIMDYIHQILVALKYMHSISMVHEDIKPENVVFATRNSNVLKLVDLGLAKYNLYRLDMAWGYKIPREVIKPACDMWRVGVMTYRLLLALTLPMTAPSRYPSRVMLREDSFDHDIQKLFKFSAAAKDFMFNLIRVDPSLRFTAEQALAHPWFRGYTPPLCHRFTFSSYHEVVRSRLEYLLDVHIALSELQMFLVIAEASRQREATLQYCN</sequence>
<proteinExistence type="predicted"/>
<dbReference type="Gene3D" id="3.30.200.20">
    <property type="entry name" value="Phosphorylase Kinase, domain 1"/>
    <property type="match status" value="1"/>
</dbReference>
<dbReference type="SMART" id="SM00220">
    <property type="entry name" value="S_TKc"/>
    <property type="match status" value="1"/>
</dbReference>
<evidence type="ECO:0000313" key="3">
    <source>
        <dbReference type="RefSeq" id="XP_026736687.1"/>
    </source>
</evidence>
<dbReference type="AlphaFoldDB" id="A0A7E5W862"/>
<name>A0A7E5W862_TRINI</name>
<dbReference type="GeneID" id="113500178"/>
<dbReference type="InterPro" id="IPR008271">
    <property type="entry name" value="Ser/Thr_kinase_AS"/>
</dbReference>
<dbReference type="Proteomes" id="UP000322000">
    <property type="component" value="Chromosome 13"/>
</dbReference>
<evidence type="ECO:0000313" key="2">
    <source>
        <dbReference type="Proteomes" id="UP000322000"/>
    </source>
</evidence>
<keyword evidence="2" id="KW-1185">Reference proteome</keyword>
<dbReference type="SUPFAM" id="SSF56112">
    <property type="entry name" value="Protein kinase-like (PK-like)"/>
    <property type="match status" value="1"/>
</dbReference>
<dbReference type="RefSeq" id="XP_026736687.1">
    <property type="nucleotide sequence ID" value="XM_026880886.1"/>
</dbReference>